<comment type="caution">
    <text evidence="1">The sequence shown here is derived from an EMBL/GenBank/DDBJ whole genome shotgun (WGS) entry which is preliminary data.</text>
</comment>
<gene>
    <name evidence="1" type="ORF">CGLO_13335</name>
</gene>
<dbReference type="Proteomes" id="UP000015530">
    <property type="component" value="Unassembled WGS sequence"/>
</dbReference>
<dbReference type="AlphaFoldDB" id="T0JWT6"/>
<organism evidence="1 2">
    <name type="scientific">Colletotrichum gloeosporioides (strain Cg-14)</name>
    <name type="common">Anthracnose fungus</name>
    <name type="synonym">Glomerella cingulata</name>
    <dbReference type="NCBI Taxonomy" id="1237896"/>
    <lineage>
        <taxon>Eukaryota</taxon>
        <taxon>Fungi</taxon>
        <taxon>Dikarya</taxon>
        <taxon>Ascomycota</taxon>
        <taxon>Pezizomycotina</taxon>
        <taxon>Sordariomycetes</taxon>
        <taxon>Hypocreomycetidae</taxon>
        <taxon>Glomerellales</taxon>
        <taxon>Glomerellaceae</taxon>
        <taxon>Colletotrichum</taxon>
        <taxon>Colletotrichum gloeosporioides species complex</taxon>
    </lineage>
</organism>
<protein>
    <submittedName>
        <fullName evidence="1">Uncharacterized protein</fullName>
    </submittedName>
</protein>
<dbReference type="EMBL" id="AMYD01002928">
    <property type="protein sequence ID" value="EQB47507.1"/>
    <property type="molecule type" value="Genomic_DNA"/>
</dbReference>
<sequence length="18" mass="1922">MTIIKPLKLSSLDTAYAG</sequence>
<proteinExistence type="predicted"/>
<reference evidence="2" key="1">
    <citation type="journal article" date="2013" name="Mol. Plant Microbe Interact.">
        <title>Global aspects of pacC regulation of pathogenicity genes in Colletotrichum gloeosporioides as revealed by transcriptome analysis.</title>
        <authorList>
            <person name="Alkan N."/>
            <person name="Meng X."/>
            <person name="Friedlander G."/>
            <person name="Reuveni E."/>
            <person name="Sukno S."/>
            <person name="Sherman A."/>
            <person name="Thon M."/>
            <person name="Fluhr R."/>
            <person name="Prusky D."/>
        </authorList>
    </citation>
    <scope>NUCLEOTIDE SEQUENCE [LARGE SCALE GENOMIC DNA]</scope>
    <source>
        <strain evidence="2">Cg-14</strain>
    </source>
</reference>
<dbReference type="HOGENOM" id="CLU_3430941_0_0_1"/>
<name>T0JWT6_COLGC</name>
<evidence type="ECO:0000313" key="1">
    <source>
        <dbReference type="EMBL" id="EQB47507.1"/>
    </source>
</evidence>
<accession>T0JWT6</accession>
<evidence type="ECO:0000313" key="2">
    <source>
        <dbReference type="Proteomes" id="UP000015530"/>
    </source>
</evidence>